<dbReference type="EMBL" id="JBEWZG010000002">
    <property type="protein sequence ID" value="MFL0206418.1"/>
    <property type="molecule type" value="Genomic_DNA"/>
</dbReference>
<evidence type="ECO:0000313" key="2">
    <source>
        <dbReference type="Proteomes" id="UP001623559"/>
    </source>
</evidence>
<dbReference type="InterPro" id="IPR008930">
    <property type="entry name" value="Terpenoid_cyclase/PrenylTrfase"/>
</dbReference>
<dbReference type="SUPFAM" id="SSF48239">
    <property type="entry name" value="Terpenoid cyclases/Protein prenyltransferases"/>
    <property type="match status" value="1"/>
</dbReference>
<evidence type="ECO:0000313" key="1">
    <source>
        <dbReference type="EMBL" id="MFL0206418.1"/>
    </source>
</evidence>
<evidence type="ECO:0008006" key="3">
    <source>
        <dbReference type="Google" id="ProtNLM"/>
    </source>
</evidence>
<protein>
    <recommendedName>
        <fullName evidence="3">Squalene cyclase C-terminal domain-containing protein</fullName>
    </recommendedName>
</protein>
<accession>A0ABW8SXA5</accession>
<dbReference type="Gene3D" id="1.50.10.20">
    <property type="match status" value="1"/>
</dbReference>
<organism evidence="1 2">
    <name type="scientific">Aquirufa novilacunae</name>
    <dbReference type="NCBI Taxonomy" id="3139305"/>
    <lineage>
        <taxon>Bacteria</taxon>
        <taxon>Pseudomonadati</taxon>
        <taxon>Bacteroidota</taxon>
        <taxon>Cytophagia</taxon>
        <taxon>Cytophagales</taxon>
        <taxon>Flectobacillaceae</taxon>
        <taxon>Aquirufa</taxon>
    </lineage>
</organism>
<gene>
    <name evidence="1" type="ORF">V7S74_06650</name>
</gene>
<comment type="caution">
    <text evidence="1">The sequence shown here is derived from an EMBL/GenBank/DDBJ whole genome shotgun (WGS) entry which is preliminary data.</text>
</comment>
<reference evidence="1 2" key="1">
    <citation type="submission" date="2024-07" db="EMBL/GenBank/DDBJ databases">
        <authorList>
            <person name="Pitt A."/>
            <person name="Hahn M.W."/>
        </authorList>
    </citation>
    <scope>NUCLEOTIDE SEQUENCE [LARGE SCALE GENOMIC DNA]</scope>
    <source>
        <strain evidence="1 2">2-AUSEE-184A6</strain>
    </source>
</reference>
<sequence>MSFYHNYIGTLSIPTAEKEALLDPKMLSEHHLYLHLISYLAPAFPSISAAQLESLSLSSYLYFRFLLCFDQLIDSSHFSLGEMRLSFEFYEKAMRGLAALYPEGSPFWEQFSNLKSRYFNSVISEKKGSHKKEEMTPEIFQEIAIGKSAMSLAAVDSLAFLAGFNLRRDELIDCISQLHIGLQYMDDIDDFKLDFKEGQWTYPMSLTQMYLKQNGIVTQDPALLHTYLYVSGIAQKNLGLAIAHFEKSALIASSAGLSSFFSFLEKQISSCQSHLQEVDDLFLKTEIKSQKSFSILKYNSLDSSIENALGYLAKNIEDSTEWTDFMTSAGQSTTWTSAYIGMQLAEIDNSNPLLKPVLQKVISISSTAFNGAMIQDGDSSSFLVGFQQKMGFDTDLTQRNWLAFMNADGGWVTYRDPTALRKKLDLPVSVSVKGWTNSHACVSAAAAYVLADIPSLRLDFEISCLHLASLLEYKTHWSSYWWTSDVYATSFGIQALSHHSELKSRCETPALWLANEQETSGYWSNPATQEPSAFYTALAIKALHAYDAKAFDKSIKKGVDWLLKNQMTDGSWLTTRILRIPATDVLDPSSVKRWRKSSFGVNCIVDDHNRLFTTSTVLNTLYQLTKSTVSC</sequence>
<proteinExistence type="predicted"/>
<dbReference type="InterPro" id="IPR008949">
    <property type="entry name" value="Isoprenoid_synthase_dom_sf"/>
</dbReference>
<dbReference type="Proteomes" id="UP001623559">
    <property type="component" value="Unassembled WGS sequence"/>
</dbReference>
<dbReference type="RefSeq" id="WP_406777995.1">
    <property type="nucleotide sequence ID" value="NZ_JBEWZG010000002.1"/>
</dbReference>
<dbReference type="SUPFAM" id="SSF48576">
    <property type="entry name" value="Terpenoid synthases"/>
    <property type="match status" value="1"/>
</dbReference>
<name>A0ABW8SXA5_9BACT</name>